<keyword evidence="3" id="KW-0150">Chloroplast</keyword>
<evidence type="ECO:0000313" key="3">
    <source>
        <dbReference type="EMBL" id="ARW60735.1"/>
    </source>
</evidence>
<sequence length="238" mass="28382">MKQQMSINETLQIITGKKQVIVSSETERIINNIYNRGENEQKILLDLIIRRNSVNKPNIEVIDGFIFQKLKKTQKESIRKKLMKIFPEGILKLQSSLNLNYQPLQDLLIEQNFKEADIITQKLLCQLVKSKIQSNRKWLYFTDIQFLPLDDLFTIDLLWKIYSKGKFGFSVQKKIWIQNNKKWNKLWKQIGWTNQKDNMKKYPTEFIWTIEAPEGHLPLFNQLRGNQSLSYLFNSIKW</sequence>
<proteinExistence type="predicted"/>
<dbReference type="RefSeq" id="YP_009392173.1">
    <property type="nucleotide sequence ID" value="NC_035262.1"/>
</dbReference>
<reference evidence="3" key="1">
    <citation type="journal article" date="2017" name="J. Phycol.">
        <title>Analysis of chloroplast genomes and a supermatrix inform reclassification of the Rhodomelaceae (Rhodophyta).</title>
        <authorList>
            <person name="Diaz-Tapia P."/>
            <person name="Maggs C.A."/>
            <person name="West J.A."/>
            <person name="Verbruggen H."/>
        </authorList>
    </citation>
    <scope>NUCLEOTIDE SEQUENCE</scope>
    <source>
        <strain evidence="3">JW2841</strain>
    </source>
</reference>
<dbReference type="PANTHER" id="PTHR34800:SF1">
    <property type="entry name" value="TETRAPYRROLE-BINDING PROTEIN, CHLOROPLASTIC"/>
    <property type="match status" value="1"/>
</dbReference>
<dbReference type="InterPro" id="IPR037215">
    <property type="entry name" value="GUN4-like_sf"/>
</dbReference>
<gene>
    <name evidence="3" type="primary">ycf53</name>
</gene>
<dbReference type="GeneID" id="33353666"/>
<dbReference type="SUPFAM" id="SSF140869">
    <property type="entry name" value="GUN4-like"/>
    <property type="match status" value="1"/>
</dbReference>
<evidence type="ECO:0000259" key="1">
    <source>
        <dbReference type="Pfam" id="PF05419"/>
    </source>
</evidence>
<dbReference type="Gene3D" id="1.25.40.620">
    <property type="match status" value="1"/>
</dbReference>
<dbReference type="AlphaFoldDB" id="A0A1Z1M4K9"/>
<geneLocation type="chloroplast" evidence="3"/>
<dbReference type="Gene3D" id="1.10.10.1770">
    <property type="entry name" value="Gun4-like"/>
    <property type="match status" value="1"/>
</dbReference>
<dbReference type="EMBL" id="MF101415">
    <property type="protein sequence ID" value="ARW60735.1"/>
    <property type="molecule type" value="Genomic_DNA"/>
</dbReference>
<dbReference type="InterPro" id="IPR032192">
    <property type="entry name" value="GUN4_N"/>
</dbReference>
<evidence type="ECO:0000259" key="2">
    <source>
        <dbReference type="Pfam" id="PF16416"/>
    </source>
</evidence>
<feature type="domain" description="GUN4 N-terminal ARM-like repeat" evidence="2">
    <location>
        <begin position="27"/>
        <end position="87"/>
    </location>
</feature>
<dbReference type="SUPFAM" id="SSF48371">
    <property type="entry name" value="ARM repeat"/>
    <property type="match status" value="1"/>
</dbReference>
<dbReference type="GO" id="GO:0046906">
    <property type="term" value="F:tetrapyrrole binding"/>
    <property type="evidence" value="ECO:0007669"/>
    <property type="project" value="TreeGrafter"/>
</dbReference>
<dbReference type="InterPro" id="IPR016024">
    <property type="entry name" value="ARM-type_fold"/>
</dbReference>
<organism evidence="3">
    <name type="scientific">Osmundaria fimbriata</name>
    <name type="common">Red alga</name>
    <name type="synonym">Delesseria fimbriata</name>
    <dbReference type="NCBI Taxonomy" id="228265"/>
    <lineage>
        <taxon>Eukaryota</taxon>
        <taxon>Rhodophyta</taxon>
        <taxon>Florideophyceae</taxon>
        <taxon>Rhodymeniophycidae</taxon>
        <taxon>Ceramiales</taxon>
        <taxon>Rhodomelaceae</taxon>
        <taxon>Amansieae</taxon>
        <taxon>Osmundaria</taxon>
    </lineage>
</organism>
<name>A0A1Z1M4K9_OSMFI</name>
<dbReference type="Pfam" id="PF05419">
    <property type="entry name" value="GUN4"/>
    <property type="match status" value="1"/>
</dbReference>
<dbReference type="PANTHER" id="PTHR34800">
    <property type="entry name" value="TETRAPYRROLE-BINDING PROTEIN, CHLOROPLASTIC"/>
    <property type="match status" value="1"/>
</dbReference>
<dbReference type="InterPro" id="IPR008629">
    <property type="entry name" value="GUN4-like"/>
</dbReference>
<keyword evidence="3" id="KW-0934">Plastid</keyword>
<accession>A0A1Z1M4K9</accession>
<feature type="domain" description="GUN4-like" evidence="1">
    <location>
        <begin position="95"/>
        <end position="233"/>
    </location>
</feature>
<dbReference type="CDD" id="cd16383">
    <property type="entry name" value="GUN4"/>
    <property type="match status" value="1"/>
</dbReference>
<dbReference type="Pfam" id="PF16416">
    <property type="entry name" value="GUN4_N"/>
    <property type="match status" value="1"/>
</dbReference>
<protein>
    <submittedName>
        <fullName evidence="3">Uncharacterized protein</fullName>
    </submittedName>
</protein>